<name>A0A5B6WJ66_9ROSI</name>
<protein>
    <submittedName>
        <fullName evidence="2">Retrotransposon gag protein</fullName>
    </submittedName>
</protein>
<dbReference type="PANTHER" id="PTHR33223:SF6">
    <property type="entry name" value="CCHC-TYPE DOMAIN-CONTAINING PROTEIN"/>
    <property type="match status" value="1"/>
</dbReference>
<comment type="caution">
    <text evidence="2">The sequence shown here is derived from an EMBL/GenBank/DDBJ whole genome shotgun (WGS) entry which is preliminary data.</text>
</comment>
<dbReference type="Pfam" id="PF03732">
    <property type="entry name" value="Retrotrans_gag"/>
    <property type="match status" value="1"/>
</dbReference>
<keyword evidence="3" id="KW-1185">Reference proteome</keyword>
<accession>A0A5B6WJ66</accession>
<proteinExistence type="predicted"/>
<evidence type="ECO:0000313" key="2">
    <source>
        <dbReference type="EMBL" id="KAA3480882.1"/>
    </source>
</evidence>
<feature type="domain" description="Retrotransposon gag" evidence="1">
    <location>
        <begin position="64"/>
        <end position="105"/>
    </location>
</feature>
<evidence type="ECO:0000313" key="3">
    <source>
        <dbReference type="Proteomes" id="UP000325315"/>
    </source>
</evidence>
<dbReference type="InterPro" id="IPR005162">
    <property type="entry name" value="Retrotrans_gag_dom"/>
</dbReference>
<gene>
    <name evidence="2" type="ORF">EPI10_021289</name>
</gene>
<dbReference type="OrthoDB" id="1002398at2759"/>
<reference evidence="3" key="1">
    <citation type="journal article" date="2019" name="Plant Biotechnol. J.">
        <title>Genome sequencing of the Australian wild diploid species Gossypium australe highlights disease resistance and delayed gland morphogenesis.</title>
        <authorList>
            <person name="Cai Y."/>
            <person name="Cai X."/>
            <person name="Wang Q."/>
            <person name="Wang P."/>
            <person name="Zhang Y."/>
            <person name="Cai C."/>
            <person name="Xu Y."/>
            <person name="Wang K."/>
            <person name="Zhou Z."/>
            <person name="Wang C."/>
            <person name="Geng S."/>
            <person name="Li B."/>
            <person name="Dong Q."/>
            <person name="Hou Y."/>
            <person name="Wang H."/>
            <person name="Ai P."/>
            <person name="Liu Z."/>
            <person name="Yi F."/>
            <person name="Sun M."/>
            <person name="An G."/>
            <person name="Cheng J."/>
            <person name="Zhang Y."/>
            <person name="Shi Q."/>
            <person name="Xie Y."/>
            <person name="Shi X."/>
            <person name="Chang Y."/>
            <person name="Huang F."/>
            <person name="Chen Y."/>
            <person name="Hong S."/>
            <person name="Mi L."/>
            <person name="Sun Q."/>
            <person name="Zhang L."/>
            <person name="Zhou B."/>
            <person name="Peng R."/>
            <person name="Zhang X."/>
            <person name="Liu F."/>
        </authorList>
    </citation>
    <scope>NUCLEOTIDE SEQUENCE [LARGE SCALE GENOMIC DNA]</scope>
    <source>
        <strain evidence="3">cv. PA1801</strain>
    </source>
</reference>
<evidence type="ECO:0000259" key="1">
    <source>
        <dbReference type="Pfam" id="PF03732"/>
    </source>
</evidence>
<sequence length="196" mass="22888">MSFIWELEGPKSRHNEASYVPDTSNYGSVQGNAYGRSLLSPQIFIEVSDSFKLVGVPEGALRLKLFPYSLREKARAWLNSLPPDFITTWKKLSERFLMKYFSPSKNVKWMMNPYIRQERDSKIYNGLNVHTRMVVDASTNGALLSKSYNEAYEIIERISRNNYRWPTNRATSGKESQECMKWTPSLHLQPRYIQYL</sequence>
<organism evidence="2 3">
    <name type="scientific">Gossypium australe</name>
    <dbReference type="NCBI Taxonomy" id="47621"/>
    <lineage>
        <taxon>Eukaryota</taxon>
        <taxon>Viridiplantae</taxon>
        <taxon>Streptophyta</taxon>
        <taxon>Embryophyta</taxon>
        <taxon>Tracheophyta</taxon>
        <taxon>Spermatophyta</taxon>
        <taxon>Magnoliopsida</taxon>
        <taxon>eudicotyledons</taxon>
        <taxon>Gunneridae</taxon>
        <taxon>Pentapetalae</taxon>
        <taxon>rosids</taxon>
        <taxon>malvids</taxon>
        <taxon>Malvales</taxon>
        <taxon>Malvaceae</taxon>
        <taxon>Malvoideae</taxon>
        <taxon>Gossypium</taxon>
    </lineage>
</organism>
<dbReference type="Proteomes" id="UP000325315">
    <property type="component" value="Unassembled WGS sequence"/>
</dbReference>
<dbReference type="PANTHER" id="PTHR33223">
    <property type="entry name" value="CCHC-TYPE DOMAIN-CONTAINING PROTEIN"/>
    <property type="match status" value="1"/>
</dbReference>
<dbReference type="AlphaFoldDB" id="A0A5B6WJ66"/>
<dbReference type="EMBL" id="SMMG02000003">
    <property type="protein sequence ID" value="KAA3480882.1"/>
    <property type="molecule type" value="Genomic_DNA"/>
</dbReference>